<name>A0A7Z0EGE6_9MICO</name>
<dbReference type="EMBL" id="JACCFM010000001">
    <property type="protein sequence ID" value="NYJ20755.1"/>
    <property type="molecule type" value="Genomic_DNA"/>
</dbReference>
<dbReference type="Proteomes" id="UP000537260">
    <property type="component" value="Unassembled WGS sequence"/>
</dbReference>
<proteinExistence type="predicted"/>
<feature type="compositionally biased region" description="Low complexity" evidence="1">
    <location>
        <begin position="30"/>
        <end position="46"/>
    </location>
</feature>
<evidence type="ECO:0000313" key="3">
    <source>
        <dbReference type="Proteomes" id="UP000537260"/>
    </source>
</evidence>
<keyword evidence="3" id="KW-1185">Reference proteome</keyword>
<protein>
    <submittedName>
        <fullName evidence="2">Uncharacterized protein</fullName>
    </submittedName>
</protein>
<gene>
    <name evidence="2" type="ORF">HNR05_002546</name>
</gene>
<accession>A0A7Z0EGE6</accession>
<organism evidence="2 3">
    <name type="scientific">Glaciibacter psychrotolerans</name>
    <dbReference type="NCBI Taxonomy" id="670054"/>
    <lineage>
        <taxon>Bacteria</taxon>
        <taxon>Bacillati</taxon>
        <taxon>Actinomycetota</taxon>
        <taxon>Actinomycetes</taxon>
        <taxon>Micrococcales</taxon>
        <taxon>Microbacteriaceae</taxon>
        <taxon>Glaciibacter</taxon>
    </lineage>
</organism>
<dbReference type="RefSeq" id="WP_179579437.1">
    <property type="nucleotide sequence ID" value="NZ_JACCFM010000001.1"/>
</dbReference>
<feature type="region of interest" description="Disordered" evidence="1">
    <location>
        <begin position="30"/>
        <end position="83"/>
    </location>
</feature>
<reference evidence="2 3" key="1">
    <citation type="submission" date="2020-07" db="EMBL/GenBank/DDBJ databases">
        <title>Sequencing the genomes of 1000 actinobacteria strains.</title>
        <authorList>
            <person name="Klenk H.-P."/>
        </authorList>
    </citation>
    <scope>NUCLEOTIDE SEQUENCE [LARGE SCALE GENOMIC DNA]</scope>
    <source>
        <strain evidence="2 3">LI1</strain>
    </source>
</reference>
<evidence type="ECO:0000256" key="1">
    <source>
        <dbReference type="SAM" id="MobiDB-lite"/>
    </source>
</evidence>
<evidence type="ECO:0000313" key="2">
    <source>
        <dbReference type="EMBL" id="NYJ20755.1"/>
    </source>
</evidence>
<comment type="caution">
    <text evidence="2">The sequence shown here is derived from an EMBL/GenBank/DDBJ whole genome shotgun (WGS) entry which is preliminary data.</text>
</comment>
<dbReference type="PROSITE" id="PS51257">
    <property type="entry name" value="PROKAR_LIPOPROTEIN"/>
    <property type="match status" value="1"/>
</dbReference>
<sequence length="201" mass="20187">MRRPAGTIAVGIALAVFALLLASCTVGGSDVPSASASPPATGVPSPQAQEPAESLGTPGAAGCAPASPQRTDTVSGFPEVQGTANPGNTLYGLIMGDTPLRASNTTTKFVWRITGTGDVTVSVKRPDGSAGQLVWGPESHDDSTYLRPGDEWGTGVILNVAGCWEFVVRHGAAQASVYLLVTPPAAPAPKATPAPVPTSSG</sequence>
<dbReference type="AlphaFoldDB" id="A0A7Z0EGE6"/>